<evidence type="ECO:0000313" key="1">
    <source>
        <dbReference type="EMBL" id="CAB0016350.1"/>
    </source>
</evidence>
<proteinExistence type="predicted"/>
<name>A0A6H5HPC9_9HEMI</name>
<protein>
    <submittedName>
        <fullName evidence="1">Uncharacterized protein</fullName>
    </submittedName>
</protein>
<sequence>MYLPKTYSKIFFRNLKFFFKRFTSSPQPATNGNTSAFSEMGPEIAGAMAICVNDHRRTHGQEAIPSKIVRLSGAIWARGESRPPAPPPFRQRHLQRRRAGLISAGAETLRAAELDLNRRVIRSGSCRAGSGSGTWAGAAARLPPEILPSVIP</sequence>
<dbReference type="EMBL" id="CADCXU010030276">
    <property type="protein sequence ID" value="CAB0016350.1"/>
    <property type="molecule type" value="Genomic_DNA"/>
</dbReference>
<organism evidence="1 2">
    <name type="scientific">Nesidiocoris tenuis</name>
    <dbReference type="NCBI Taxonomy" id="355587"/>
    <lineage>
        <taxon>Eukaryota</taxon>
        <taxon>Metazoa</taxon>
        <taxon>Ecdysozoa</taxon>
        <taxon>Arthropoda</taxon>
        <taxon>Hexapoda</taxon>
        <taxon>Insecta</taxon>
        <taxon>Pterygota</taxon>
        <taxon>Neoptera</taxon>
        <taxon>Paraneoptera</taxon>
        <taxon>Hemiptera</taxon>
        <taxon>Heteroptera</taxon>
        <taxon>Panheteroptera</taxon>
        <taxon>Cimicomorpha</taxon>
        <taxon>Miridae</taxon>
        <taxon>Dicyphina</taxon>
        <taxon>Nesidiocoris</taxon>
    </lineage>
</organism>
<dbReference type="Proteomes" id="UP000479000">
    <property type="component" value="Unassembled WGS sequence"/>
</dbReference>
<accession>A0A6H5HPC9</accession>
<gene>
    <name evidence="1" type="ORF">NTEN_LOCUS20556</name>
</gene>
<evidence type="ECO:0000313" key="2">
    <source>
        <dbReference type="Proteomes" id="UP000479000"/>
    </source>
</evidence>
<dbReference type="AlphaFoldDB" id="A0A6H5HPC9"/>
<keyword evidence="2" id="KW-1185">Reference proteome</keyword>
<reference evidence="1 2" key="1">
    <citation type="submission" date="2020-02" db="EMBL/GenBank/DDBJ databases">
        <authorList>
            <person name="Ferguson B K."/>
        </authorList>
    </citation>
    <scope>NUCLEOTIDE SEQUENCE [LARGE SCALE GENOMIC DNA]</scope>
</reference>